<dbReference type="InterPro" id="IPR000917">
    <property type="entry name" value="Sulfatase_N"/>
</dbReference>
<comment type="subcellular location">
    <subcellularLocation>
        <location evidence="1">Cell membrane</location>
        <topology evidence="1">Multi-pass membrane protein</topology>
    </subcellularLocation>
</comment>
<feature type="transmembrane region" description="Helical" evidence="8">
    <location>
        <begin position="58"/>
        <end position="80"/>
    </location>
</feature>
<sequence>MRKKVLIQSGYALLRLLVLGLAAYLLYFALQLALTGAFWKNFLETWTRFFDGSSPVFWVNYGVALGLVSLIITLIGDYWLGLATATSLGIIFIFVDYTKIVSRSEPLLPSDFLMAGQAGDLIQMIKLKAIFLLLGTILLIFLVAYLLHRWSRPLWWNYHTLVWPLRVLVVVSLGGLLTLFSQAGNSKSFAAVKLAQWGMANIDHEQLANYQNCGSLVAFTFNIKTDPMTRPQNYSAATMATIAKRYRNGLAQQNQGKKFADVNIIYILNESLTNPERTADRYPLTGTQNPMPYLTQILDNPAENQASGYMISPGFGGGTANIEFEANTGFSNYFLNNTPYQDILSKKSYFPSLMHYLDAAHYQSQAYHPYSGTMYRRRQVYPGLGIKQFRDHNQLKGLKQSPYGLYTSDASAYPNFYAQQKRTRQFSLMITMQNHMPFEAAKGSNATFTLESPVANDQDKTNRLQAYFQEVNASDRAFEHLVNHYQKAKEKTLIVMYGDHYPGDGIYDDLYKADTLNSHATPFVMVANFPLTQHNYDYFSPNYMSLLLLQQLGYPLTPFYNMLIQLQQQIPVLTKPLQIDAQGKQYTARTDTDPHQATEPKNSATKNAWTKTQVYQDYRLLEYDVTFGNNYARKYHMFDVND</sequence>
<evidence type="ECO:0000313" key="11">
    <source>
        <dbReference type="Proteomes" id="UP000033558"/>
    </source>
</evidence>
<reference evidence="10 11" key="1">
    <citation type="submission" date="2015-01" db="EMBL/GenBank/DDBJ databases">
        <title>Comparative genomics of the lactic acid bacteria isolated from the honey bee gut.</title>
        <authorList>
            <person name="Ellegaard K.M."/>
            <person name="Tamarit D."/>
            <person name="Javelind E."/>
            <person name="Olofsson T."/>
            <person name="Andersson S.G."/>
            <person name="Vasquez A."/>
        </authorList>
    </citation>
    <scope>NUCLEOTIDE SEQUENCE [LARGE SCALE GENOMIC DNA]</scope>
    <source>
        <strain evidence="10 11">Bin4</strain>
    </source>
</reference>
<proteinExistence type="predicted"/>
<evidence type="ECO:0000313" key="10">
    <source>
        <dbReference type="EMBL" id="KJY62612.1"/>
    </source>
</evidence>
<gene>
    <name evidence="10" type="ORF">JG30_04010</name>
</gene>
<name>A0A0F4LV22_9LACO</name>
<dbReference type="PANTHER" id="PTHR47371:SF3">
    <property type="entry name" value="PHOSPHOGLYCEROL TRANSFERASE I"/>
    <property type="match status" value="1"/>
</dbReference>
<evidence type="ECO:0000256" key="5">
    <source>
        <dbReference type="ARBA" id="ARBA00022989"/>
    </source>
</evidence>
<evidence type="ECO:0000256" key="8">
    <source>
        <dbReference type="SAM" id="Phobius"/>
    </source>
</evidence>
<dbReference type="GO" id="GO:0005886">
    <property type="term" value="C:plasma membrane"/>
    <property type="evidence" value="ECO:0007669"/>
    <property type="project" value="UniProtKB-SubCell"/>
</dbReference>
<evidence type="ECO:0000256" key="4">
    <source>
        <dbReference type="ARBA" id="ARBA00022692"/>
    </source>
</evidence>
<comment type="caution">
    <text evidence="10">The sequence shown here is derived from an EMBL/GenBank/DDBJ whole genome shotgun (WGS) entry which is preliminary data.</text>
</comment>
<dbReference type="EMBL" id="JXJQ01000005">
    <property type="protein sequence ID" value="KJY62612.1"/>
    <property type="molecule type" value="Genomic_DNA"/>
</dbReference>
<keyword evidence="5 8" id="KW-1133">Transmembrane helix</keyword>
<dbReference type="AlphaFoldDB" id="A0A0F4LV22"/>
<dbReference type="InterPro" id="IPR050448">
    <property type="entry name" value="OpgB/LTA_synthase_biosynth"/>
</dbReference>
<keyword evidence="4 8" id="KW-0812">Transmembrane</keyword>
<feature type="region of interest" description="Disordered" evidence="7">
    <location>
        <begin position="584"/>
        <end position="605"/>
    </location>
</feature>
<dbReference type="SUPFAM" id="SSF53649">
    <property type="entry name" value="Alkaline phosphatase-like"/>
    <property type="match status" value="1"/>
</dbReference>
<evidence type="ECO:0000256" key="6">
    <source>
        <dbReference type="ARBA" id="ARBA00023136"/>
    </source>
</evidence>
<protein>
    <recommendedName>
        <fullName evidence="9">Sulfatase N-terminal domain-containing protein</fullName>
    </recommendedName>
</protein>
<keyword evidence="11" id="KW-1185">Reference proteome</keyword>
<evidence type="ECO:0000259" key="9">
    <source>
        <dbReference type="Pfam" id="PF00884"/>
    </source>
</evidence>
<dbReference type="CDD" id="cd16015">
    <property type="entry name" value="LTA_synthase"/>
    <property type="match status" value="1"/>
</dbReference>
<accession>A0A0F4LV22</accession>
<dbReference type="STRING" id="1218492.JG30_04010"/>
<evidence type="ECO:0000256" key="1">
    <source>
        <dbReference type="ARBA" id="ARBA00004651"/>
    </source>
</evidence>
<evidence type="ECO:0000256" key="7">
    <source>
        <dbReference type="SAM" id="MobiDB-lite"/>
    </source>
</evidence>
<dbReference type="PANTHER" id="PTHR47371">
    <property type="entry name" value="LIPOTEICHOIC ACID SYNTHASE"/>
    <property type="match status" value="1"/>
</dbReference>
<feature type="transmembrane region" description="Helical" evidence="8">
    <location>
        <begin position="160"/>
        <end position="180"/>
    </location>
</feature>
<dbReference type="RefSeq" id="WP_046315754.1">
    <property type="nucleotide sequence ID" value="NZ_JBHSZT010000003.1"/>
</dbReference>
<organism evidence="10 11">
    <name type="scientific">Bombilactobacillus mellifer</name>
    <dbReference type="NCBI Taxonomy" id="1218492"/>
    <lineage>
        <taxon>Bacteria</taxon>
        <taxon>Bacillati</taxon>
        <taxon>Bacillota</taxon>
        <taxon>Bacilli</taxon>
        <taxon>Lactobacillales</taxon>
        <taxon>Lactobacillaceae</taxon>
        <taxon>Bombilactobacillus</taxon>
    </lineage>
</organism>
<dbReference type="Gene3D" id="3.40.720.10">
    <property type="entry name" value="Alkaline Phosphatase, subunit A"/>
    <property type="match status" value="1"/>
</dbReference>
<dbReference type="Pfam" id="PF00884">
    <property type="entry name" value="Sulfatase"/>
    <property type="match status" value="1"/>
</dbReference>
<dbReference type="PATRIC" id="fig|1218492.5.peg.523"/>
<feature type="transmembrane region" description="Helical" evidence="8">
    <location>
        <begin position="12"/>
        <end position="38"/>
    </location>
</feature>
<dbReference type="InterPro" id="IPR017850">
    <property type="entry name" value="Alkaline_phosphatase_core_sf"/>
</dbReference>
<dbReference type="HOGENOM" id="CLU_014385_3_2_9"/>
<feature type="domain" description="Sulfatase N-terminal" evidence="9">
    <location>
        <begin position="263"/>
        <end position="540"/>
    </location>
</feature>
<dbReference type="OrthoDB" id="243547at2"/>
<keyword evidence="3" id="KW-1003">Cell membrane</keyword>
<evidence type="ECO:0000256" key="3">
    <source>
        <dbReference type="ARBA" id="ARBA00022475"/>
    </source>
</evidence>
<feature type="transmembrane region" description="Helical" evidence="8">
    <location>
        <begin position="129"/>
        <end position="148"/>
    </location>
</feature>
<keyword evidence="6 8" id="KW-0472">Membrane</keyword>
<dbReference type="Proteomes" id="UP000033558">
    <property type="component" value="Unassembled WGS sequence"/>
</dbReference>
<evidence type="ECO:0000256" key="2">
    <source>
        <dbReference type="ARBA" id="ARBA00004936"/>
    </source>
</evidence>
<comment type="pathway">
    <text evidence="2">Cell wall biogenesis; lipoteichoic acid biosynthesis.</text>
</comment>